<dbReference type="SUPFAM" id="SSF52743">
    <property type="entry name" value="Subtilisin-like"/>
    <property type="match status" value="1"/>
</dbReference>
<dbReference type="Pfam" id="PF12580">
    <property type="entry name" value="TPPII"/>
    <property type="match status" value="1"/>
</dbReference>
<accession>A0A836CLL6</accession>
<evidence type="ECO:0000256" key="12">
    <source>
        <dbReference type="SAM" id="MobiDB-lite"/>
    </source>
</evidence>
<dbReference type="PANTHER" id="PTHR43806">
    <property type="entry name" value="PEPTIDASE S8"/>
    <property type="match status" value="1"/>
</dbReference>
<evidence type="ECO:0000259" key="13">
    <source>
        <dbReference type="Pfam" id="PF00082"/>
    </source>
</evidence>
<proteinExistence type="inferred from homology"/>
<feature type="region of interest" description="Disordered" evidence="12">
    <location>
        <begin position="673"/>
        <end position="706"/>
    </location>
</feature>
<dbReference type="InterPro" id="IPR022398">
    <property type="entry name" value="Peptidase_S8_His-AS"/>
</dbReference>
<dbReference type="Proteomes" id="UP000664859">
    <property type="component" value="Unassembled WGS sequence"/>
</dbReference>
<keyword evidence="8 11" id="KW-0720">Serine protease</keyword>
<dbReference type="InterPro" id="IPR015500">
    <property type="entry name" value="Peptidase_S8_subtilisin-rel"/>
</dbReference>
<evidence type="ECO:0000259" key="16">
    <source>
        <dbReference type="Pfam" id="PF21316"/>
    </source>
</evidence>
<feature type="domain" description="Peptidase S8/S53" evidence="13">
    <location>
        <begin position="31"/>
        <end position="482"/>
    </location>
</feature>
<comment type="catalytic activity">
    <reaction evidence="1">
        <text>Release of an N-terminal tripeptide from a polypeptide.</text>
        <dbReference type="EC" id="3.4.14.10"/>
    </reaction>
</comment>
<feature type="compositionally biased region" description="Gly residues" evidence="12">
    <location>
        <begin position="692"/>
        <end position="706"/>
    </location>
</feature>
<gene>
    <name evidence="17" type="ORF">JKP88DRAFT_269331</name>
</gene>
<dbReference type="InterPro" id="IPR050131">
    <property type="entry name" value="Peptidase_S8_subtilisin-like"/>
</dbReference>
<evidence type="ECO:0000256" key="4">
    <source>
        <dbReference type="ARBA" id="ARBA00020244"/>
    </source>
</evidence>
<keyword evidence="18" id="KW-1185">Reference proteome</keyword>
<keyword evidence="5" id="KW-0031">Aminopeptidase</keyword>
<evidence type="ECO:0000256" key="7">
    <source>
        <dbReference type="ARBA" id="ARBA00022801"/>
    </source>
</evidence>
<dbReference type="OrthoDB" id="10256524at2759"/>
<feature type="domain" description="Tripeptidyl-peptidase II first Ig-like" evidence="15">
    <location>
        <begin position="513"/>
        <end position="629"/>
    </location>
</feature>
<sequence length="1388" mass="145060">MSDAAFPTQGILPRQETQAEAFVQANPEFDGRGTVVAILDTGVDPGAIGLQTTSDGRPKVIDVIDCGGSGDVDTTTTVTGAETDGVREIKGLSGRALRLNAAWENPGGAWRVGLKRAFELYPRGLTAYVKGERRKRFDAAQRAAEAALRRELAEWKAAHAAPAASAADKEALQDLEDRLAHLQQAAKDYDDPGPILDCVVWKDSEGWAAVAELMRPYHVARQYGRLSDVDQLNYAINVYDEGATLSIVCDAGAHGTHVAGIVAAHHPDQPELDGVAPGAQIISLKISDTRLGSMETGVGLVRALREAVRLKVDAINMSFGEATSIPNRGRFIALAEEVVNKHGIIFLASAGNNGPAISTVGSPGGTSTAIMGIGAYVSPIMMEASYSMRDVPKGGCNFTWSSVGPAADGSWGVSIMAPGGAIAPVPNWTLQKSQLMNGTSMSSPNACGCIALLLSACKAQGLPRTPQRVRRAVENTAAPLAGLERLVQGHGMIQVQAAWEHLQAHAARDTEDVRYVVTVNGAARGVHLRQPLEVARASQHTVTVAPTFHEDAPAADKINFELQLRLASDALWVLAPGVLVLMHKGRSFNIEVDPTGLPPGVHFATVVATDTRAGAAAAGPLFEVPITVVKPLTPSAQLLKLGALPLRAGGAIARAFVAPPEGTLWMDITVRDGRVPGGEEEGEVTAGEQEGGEGPEGGGAQGGGGGAAHKMLKMLMVLHAVQLLPHRPYRDTERHKYLQLLPGQTEVLSMRVMGSSTVELTLAQYWSTQGSTSLDVSVEFRGATPHTRLAMHTGCGHALVTVSAKVRMEEVQPAAVLDTWVTKLLPTSAAIAPLGERDVLTDARQIYQLILEYNFNQSAKGDVVPRLPGLNEYLYESALEAQMVMIFDANKRLVGVTDAWPAAVKCKEGDYVARVSIRSDDPALLKRLQGKPLLLERSIKGAGSEVSITAYASAYDMMVGGRAMGATRVLQGTSVAVVWAEPPTDKLPKGVKPGDVLLGTATYVKSDKPLPGDRPGQVAVSYAVGPVAPAEKDKDKDKPMPEDTRTEDTAAHMTTTRLTTDALLPCASIAARQEEKVESDVRDLWVSKVLALVGKTSFDDLYKRACALYEGHLPLLQARLAHVDADAKRAEQLGAVAEAADAIIAKASGQLRLHVDQAELAQHYGTRLPTDDPAANKLSADMSKRRDALREALAAKARALADAALAASPNAAAAAAAPPASAAAAAAADDGEAAAAAAAADTAAAADASDEPAAAAPEAAAPAAAEATGSAAAAAAAAAPAAVAAPSPADAAADAAYAELRKWDDVAQDKYAAVALAHHARARRRGSMLKVLNRVAGAAASAKAPPGLARDAALTRRAALYGELGWAHLAAADAAWAVLSKPAKYAPF</sequence>
<keyword evidence="6 11" id="KW-0645">Protease</keyword>
<dbReference type="EMBL" id="JAFCMP010000024">
    <property type="protein sequence ID" value="KAG5191080.1"/>
    <property type="molecule type" value="Genomic_DNA"/>
</dbReference>
<comment type="similarity">
    <text evidence="2 11">Belongs to the peptidase S8 family.</text>
</comment>
<feature type="active site" description="Charge relay system" evidence="11">
    <location>
        <position position="440"/>
    </location>
</feature>
<dbReference type="PROSITE" id="PS00137">
    <property type="entry name" value="SUBTILASE_HIS"/>
    <property type="match status" value="1"/>
</dbReference>
<reference evidence="17" key="1">
    <citation type="submission" date="2021-02" db="EMBL/GenBank/DDBJ databases">
        <title>First Annotated Genome of the Yellow-green Alga Tribonema minus.</title>
        <authorList>
            <person name="Mahan K.M."/>
        </authorList>
    </citation>
    <scope>NUCLEOTIDE SEQUENCE</scope>
    <source>
        <strain evidence="17">UTEX B ZZ1240</strain>
    </source>
</reference>
<name>A0A836CLL6_9STRA</name>
<evidence type="ECO:0000256" key="8">
    <source>
        <dbReference type="ARBA" id="ARBA00022825"/>
    </source>
</evidence>
<dbReference type="InterPro" id="IPR000209">
    <property type="entry name" value="Peptidase_S8/S53_dom"/>
</dbReference>
<comment type="catalytic activity">
    <reaction evidence="9">
        <text>Hydrolysis of proteins with broad specificity for peptide bonds, and a preference for a large uncharged residue in P1. Hydrolyzes peptide amides.</text>
        <dbReference type="EC" id="3.4.21.62"/>
    </reaction>
</comment>
<protein>
    <recommendedName>
        <fullName evidence="4">Tripeptidyl-peptidase 2</fullName>
        <ecNumber evidence="3">3.4.14.10</ecNumber>
        <ecNumber evidence="10">3.4.21.62</ecNumber>
    </recommendedName>
</protein>
<dbReference type="InterPro" id="IPR046940">
    <property type="entry name" value="TPPII_Ig-like_sf"/>
</dbReference>
<feature type="active site" description="Charge relay system" evidence="11">
    <location>
        <position position="40"/>
    </location>
</feature>
<evidence type="ECO:0000313" key="17">
    <source>
        <dbReference type="EMBL" id="KAG5191080.1"/>
    </source>
</evidence>
<dbReference type="Gene3D" id="1.25.40.710">
    <property type="match status" value="1"/>
</dbReference>
<dbReference type="PRINTS" id="PR00723">
    <property type="entry name" value="SUBTILISIN"/>
</dbReference>
<dbReference type="InterPro" id="IPR046939">
    <property type="entry name" value="TPPII_C_sf"/>
</dbReference>
<evidence type="ECO:0000256" key="1">
    <source>
        <dbReference type="ARBA" id="ARBA00001910"/>
    </source>
</evidence>
<dbReference type="InterPro" id="IPR048383">
    <property type="entry name" value="TPPII_Ig-like-1"/>
</dbReference>
<dbReference type="Gene3D" id="3.40.50.200">
    <property type="entry name" value="Peptidase S8/S53 domain"/>
    <property type="match status" value="2"/>
</dbReference>
<evidence type="ECO:0000256" key="2">
    <source>
        <dbReference type="ARBA" id="ARBA00011073"/>
    </source>
</evidence>
<evidence type="ECO:0000256" key="11">
    <source>
        <dbReference type="PROSITE-ProRule" id="PRU01240"/>
    </source>
</evidence>
<comment type="caution">
    <text evidence="17">The sequence shown here is derived from an EMBL/GenBank/DDBJ whole genome shotgun (WGS) entry which is preliminary data.</text>
</comment>
<evidence type="ECO:0000313" key="18">
    <source>
        <dbReference type="Proteomes" id="UP000664859"/>
    </source>
</evidence>
<dbReference type="EC" id="3.4.21.62" evidence="10"/>
<dbReference type="InterPro" id="IPR036852">
    <property type="entry name" value="Peptidase_S8/S53_dom_sf"/>
</dbReference>
<keyword evidence="7 11" id="KW-0378">Hydrolase</keyword>
<evidence type="ECO:0000256" key="5">
    <source>
        <dbReference type="ARBA" id="ARBA00022438"/>
    </source>
</evidence>
<feature type="region of interest" description="Disordered" evidence="12">
    <location>
        <begin position="1026"/>
        <end position="1048"/>
    </location>
</feature>
<dbReference type="EC" id="3.4.14.10" evidence="3"/>
<evidence type="ECO:0000259" key="15">
    <source>
        <dbReference type="Pfam" id="PF21223"/>
    </source>
</evidence>
<dbReference type="GO" id="GO:0004177">
    <property type="term" value="F:aminopeptidase activity"/>
    <property type="evidence" value="ECO:0007669"/>
    <property type="project" value="UniProtKB-KW"/>
</dbReference>
<evidence type="ECO:0000256" key="6">
    <source>
        <dbReference type="ARBA" id="ARBA00022670"/>
    </source>
</evidence>
<feature type="active site" description="Charge relay system" evidence="11">
    <location>
        <position position="254"/>
    </location>
</feature>
<dbReference type="PROSITE" id="PS00138">
    <property type="entry name" value="SUBTILASE_SER"/>
    <property type="match status" value="1"/>
</dbReference>
<dbReference type="GO" id="GO:0004252">
    <property type="term" value="F:serine-type endopeptidase activity"/>
    <property type="evidence" value="ECO:0007669"/>
    <property type="project" value="UniProtKB-UniRule"/>
</dbReference>
<dbReference type="InterPro" id="IPR023828">
    <property type="entry name" value="Peptidase_S8_Ser-AS"/>
</dbReference>
<evidence type="ECO:0000256" key="10">
    <source>
        <dbReference type="ARBA" id="ARBA00023619"/>
    </source>
</evidence>
<evidence type="ECO:0000259" key="14">
    <source>
        <dbReference type="Pfam" id="PF12580"/>
    </source>
</evidence>
<dbReference type="PANTHER" id="PTHR43806:SF14">
    <property type="entry name" value="TRIPEPTIDYL-PEPTIDASE 2"/>
    <property type="match status" value="1"/>
</dbReference>
<dbReference type="InterPro" id="IPR048384">
    <property type="entry name" value="TPPII_GBD"/>
</dbReference>
<organism evidence="17 18">
    <name type="scientific">Tribonema minus</name>
    <dbReference type="NCBI Taxonomy" id="303371"/>
    <lineage>
        <taxon>Eukaryota</taxon>
        <taxon>Sar</taxon>
        <taxon>Stramenopiles</taxon>
        <taxon>Ochrophyta</taxon>
        <taxon>PX clade</taxon>
        <taxon>Xanthophyceae</taxon>
        <taxon>Tribonematales</taxon>
        <taxon>Tribonemataceae</taxon>
        <taxon>Tribonema</taxon>
    </lineage>
</organism>
<dbReference type="PROSITE" id="PS51892">
    <property type="entry name" value="SUBTILASE"/>
    <property type="match status" value="1"/>
</dbReference>
<dbReference type="GO" id="GO:0005829">
    <property type="term" value="C:cytosol"/>
    <property type="evidence" value="ECO:0007669"/>
    <property type="project" value="TreeGrafter"/>
</dbReference>
<feature type="domain" description="Tripeptidyl peptidase II second Ig-like" evidence="14">
    <location>
        <begin position="805"/>
        <end position="992"/>
    </location>
</feature>
<dbReference type="Pfam" id="PF21316">
    <property type="entry name" value="TPPII_GBD"/>
    <property type="match status" value="1"/>
</dbReference>
<feature type="compositionally biased region" description="Basic and acidic residues" evidence="12">
    <location>
        <begin position="1030"/>
        <end position="1048"/>
    </location>
</feature>
<dbReference type="Pfam" id="PF00082">
    <property type="entry name" value="Peptidase_S8"/>
    <property type="match status" value="1"/>
</dbReference>
<evidence type="ECO:0000256" key="9">
    <source>
        <dbReference type="ARBA" id="ARBA00023529"/>
    </source>
</evidence>
<feature type="domain" description="Tripeptidyl-peptidase II galactose-binding" evidence="16">
    <location>
        <begin position="715"/>
        <end position="770"/>
    </location>
</feature>
<dbReference type="Pfam" id="PF21223">
    <property type="entry name" value="TPPII_Ig-like-1"/>
    <property type="match status" value="1"/>
</dbReference>
<dbReference type="GO" id="GO:0008240">
    <property type="term" value="F:tripeptidyl-peptidase activity"/>
    <property type="evidence" value="ECO:0007669"/>
    <property type="project" value="UniProtKB-EC"/>
</dbReference>
<dbReference type="GO" id="GO:0006508">
    <property type="term" value="P:proteolysis"/>
    <property type="evidence" value="ECO:0007669"/>
    <property type="project" value="UniProtKB-KW"/>
</dbReference>
<dbReference type="InterPro" id="IPR022229">
    <property type="entry name" value="TPPII_Ig-like-2"/>
</dbReference>
<dbReference type="Gene3D" id="2.60.40.3170">
    <property type="match status" value="1"/>
</dbReference>
<evidence type="ECO:0000256" key="3">
    <source>
        <dbReference type="ARBA" id="ARBA00012462"/>
    </source>
</evidence>
<dbReference type="FunFam" id="3.40.50.200:FF:000003">
    <property type="entry name" value="Tripeptidyl peptidase 2"/>
    <property type="match status" value="1"/>
</dbReference>